<dbReference type="GO" id="GO:0016810">
    <property type="term" value="F:hydrolase activity, acting on carbon-nitrogen (but not peptide) bonds"/>
    <property type="evidence" value="ECO:0007669"/>
    <property type="project" value="InterPro"/>
</dbReference>
<keyword evidence="4" id="KW-1185">Reference proteome</keyword>
<evidence type="ECO:0000313" key="3">
    <source>
        <dbReference type="EMBL" id="EAQ97938.2"/>
    </source>
</evidence>
<dbReference type="OrthoDB" id="5734927at2"/>
<dbReference type="InterPro" id="IPR032466">
    <property type="entry name" value="Metal_Hydrolase"/>
</dbReference>
<dbReference type="PANTHER" id="PTHR22642:SF2">
    <property type="entry name" value="PROTEIN LONG AFTER FAR-RED 3"/>
    <property type="match status" value="1"/>
</dbReference>
<reference evidence="3 4" key="2">
    <citation type="journal article" date="2009" name="PLoS ONE">
        <title>The photosynthetic apparatus and its regulation in the aerobic gammaproteobacterium Congregibacter litoralis gen. nov., sp. nov.</title>
        <authorList>
            <person name="Spring S."/>
            <person name="Lunsdorf H."/>
            <person name="Fuchs B.M."/>
            <person name="Tindall B.J."/>
        </authorList>
    </citation>
    <scope>NUCLEOTIDE SEQUENCE [LARGE SCALE GENOMIC DNA]</scope>
    <source>
        <strain evidence="3">KT71</strain>
    </source>
</reference>
<evidence type="ECO:0000256" key="1">
    <source>
        <dbReference type="SAM" id="SignalP"/>
    </source>
</evidence>
<dbReference type="InterPro" id="IPR013108">
    <property type="entry name" value="Amidohydro_3"/>
</dbReference>
<dbReference type="CDD" id="cd01300">
    <property type="entry name" value="YtcJ_like"/>
    <property type="match status" value="1"/>
</dbReference>
<name>A4A8E3_9GAMM</name>
<gene>
    <name evidence="3" type="ORF">KT71_15274</name>
</gene>
<comment type="caution">
    <text evidence="3">The sequence shown here is derived from an EMBL/GenBank/DDBJ whole genome shotgun (WGS) entry which is preliminary data.</text>
</comment>
<protein>
    <submittedName>
        <fullName evidence="3">Putative metal-dependent hydrolase with the TIM-barrel fold protein</fullName>
    </submittedName>
</protein>
<dbReference type="Pfam" id="PF07969">
    <property type="entry name" value="Amidohydro_3"/>
    <property type="match status" value="1"/>
</dbReference>
<evidence type="ECO:0000313" key="4">
    <source>
        <dbReference type="Proteomes" id="UP000019205"/>
    </source>
</evidence>
<dbReference type="SUPFAM" id="SSF51338">
    <property type="entry name" value="Composite domain of metallo-dependent hydrolases"/>
    <property type="match status" value="1"/>
</dbReference>
<dbReference type="InterPro" id="IPR011059">
    <property type="entry name" value="Metal-dep_hydrolase_composite"/>
</dbReference>
<dbReference type="InterPro" id="IPR033932">
    <property type="entry name" value="YtcJ-like"/>
</dbReference>
<dbReference type="RefSeq" id="WP_023659578.1">
    <property type="nucleotide sequence ID" value="NZ_CM002299.1"/>
</dbReference>
<feature type="signal peptide" evidence="1">
    <location>
        <begin position="1"/>
        <end position="28"/>
    </location>
</feature>
<dbReference type="STRING" id="314285.KT71_15274"/>
<dbReference type="eggNOG" id="COG1574">
    <property type="taxonomic scope" value="Bacteria"/>
</dbReference>
<dbReference type="EMBL" id="AAOA02000001">
    <property type="protein sequence ID" value="EAQ97938.2"/>
    <property type="molecule type" value="Genomic_DNA"/>
</dbReference>
<dbReference type="Gene3D" id="3.10.310.70">
    <property type="match status" value="1"/>
</dbReference>
<reference evidence="3 4" key="1">
    <citation type="journal article" date="2007" name="Proc. Natl. Acad. Sci. U.S.A.">
        <title>Characterization of a marine gammaproteobacterium capable of aerobic anoxygenic photosynthesis.</title>
        <authorList>
            <person name="Fuchs B.M."/>
            <person name="Spring S."/>
            <person name="Teeling H."/>
            <person name="Quast C."/>
            <person name="Wulf J."/>
            <person name="Schattenhofer M."/>
            <person name="Yan S."/>
            <person name="Ferriera S."/>
            <person name="Johnson J."/>
            <person name="Glockner F.O."/>
            <person name="Amann R."/>
        </authorList>
    </citation>
    <scope>NUCLEOTIDE SEQUENCE [LARGE SCALE GENOMIC DNA]</scope>
    <source>
        <strain evidence="3">KT71</strain>
    </source>
</reference>
<organism evidence="3 4">
    <name type="scientific">Congregibacter litoralis KT71</name>
    <dbReference type="NCBI Taxonomy" id="314285"/>
    <lineage>
        <taxon>Bacteria</taxon>
        <taxon>Pseudomonadati</taxon>
        <taxon>Pseudomonadota</taxon>
        <taxon>Gammaproteobacteria</taxon>
        <taxon>Cellvibrionales</taxon>
        <taxon>Halieaceae</taxon>
        <taxon>Congregibacter</taxon>
    </lineage>
</organism>
<dbReference type="AlphaFoldDB" id="A4A8E3"/>
<dbReference type="HOGENOM" id="CLU_009942_6_1_6"/>
<dbReference type="SUPFAM" id="SSF51556">
    <property type="entry name" value="Metallo-dependent hydrolases"/>
    <property type="match status" value="1"/>
</dbReference>
<feature type="chain" id="PRO_5002665405" evidence="1">
    <location>
        <begin position="29"/>
        <end position="578"/>
    </location>
</feature>
<dbReference type="Proteomes" id="UP000019205">
    <property type="component" value="Chromosome"/>
</dbReference>
<keyword evidence="1" id="KW-0732">Signal</keyword>
<feature type="domain" description="Amidohydrolase 3" evidence="2">
    <location>
        <begin position="85"/>
        <end position="575"/>
    </location>
</feature>
<dbReference type="PANTHER" id="PTHR22642">
    <property type="entry name" value="IMIDAZOLONEPROPIONASE"/>
    <property type="match status" value="1"/>
</dbReference>
<dbReference type="Gene3D" id="3.20.20.140">
    <property type="entry name" value="Metal-dependent hydrolases"/>
    <property type="match status" value="1"/>
</dbReference>
<keyword evidence="3" id="KW-0378">Hydrolase</keyword>
<sequence>MSHSVKAPFSLFSYLLVSLLFCPGVVSSARSQEAADLVLSGGKVYTLNEAAPWAEAVAVKGDTIVYVGSNAGVEAFIDADTQRHDLEGRLLLPGFIDSHMHVGSTLPYLFAASLSPAMSRAEALATIAAHAEAYPEQNPLIGTGFLGAAFGPEGPTAKDLDSVVSDRPAIIFDEGFHSAWVNSLAMETVGLTAATPDPKPGAHFYRRYPDGSPTGWLIEGEAFGWVAEALGVIDSDILDEAADAFFASMSSMGITAAFDAGMIEGDGELFRFMGERAARGALPLRVVGSHYVNSERGLITALEDLERLSREYENEFFDVEVLKVSLDGTVEAQTAYTIEPYQSPPGHRAEPLVPLEKTKEVVAGAAGQGIDVHLHAIGDGAVRMALDLVEYARAEQENSTSRFTICHAQVVNPADVPRFGELDVIVQSTPTWYAYDDIALAYLGEERMTHMYPLNSIAKGGGKVTLGSDFPASWIGLDGMNPLFNIEMALTRQPTGDKDYAPQPPVEERITLAQALRGYTLDGAYQLGLEDQIGSITPGKQADMVVIDKDLFDLDPYAIHQTQVVMTIVDGRVVFEAP</sequence>
<evidence type="ECO:0000259" key="2">
    <source>
        <dbReference type="Pfam" id="PF07969"/>
    </source>
</evidence>
<accession>A4A8E3</accession>
<dbReference type="Gene3D" id="2.30.40.10">
    <property type="entry name" value="Urease, subunit C, domain 1"/>
    <property type="match status" value="1"/>
</dbReference>
<proteinExistence type="predicted"/>